<dbReference type="GO" id="GO:0005741">
    <property type="term" value="C:mitochondrial outer membrane"/>
    <property type="evidence" value="ECO:0007669"/>
    <property type="project" value="UniProtKB-SubCell"/>
</dbReference>
<comment type="subcellular location">
    <subcellularLocation>
        <location evidence="1">Mitochondrion outer membrane</location>
        <topology evidence="1">Single-pass membrane protein</topology>
    </subcellularLocation>
</comment>
<dbReference type="Gene3D" id="1.10.8.60">
    <property type="match status" value="1"/>
</dbReference>
<sequence>MCFYNNYKLTMDGPNRPAYQLAIQLVRIGIVAVVTYYCATWIISSVDPTSKTKKKAKRQAQIQLKKLNDITGQGNKLKLSDFNSYELMIASHLIAPADIDISWSDIAGLDAVIQELRESVVLPVRHRDLFQRSQLWRPPKGVLLYGPPGCGKTLIAKAMAKEAGMRFINLDVAVLTDKWYGESQKLAAAVFTLAQKLQPCIIFIDEIEAFLRIRTAADHEATAMMKTQFMMLWDGLLSSSNSSVLVLGATNRPQDLDKAILRRMPTQFHIGPPLECQRLAILQVILQHEQLHPTVDLKRLANLTAGYSGSDLRELCRHASIYRMREYMRNLMIKEGNCIIDVHLVDESELVISMDDLVKSLVNMNLSKVQTGNTYLAKNIDLD</sequence>
<evidence type="ECO:0000313" key="9">
    <source>
        <dbReference type="Proteomes" id="UP000504633"/>
    </source>
</evidence>
<dbReference type="Gene3D" id="3.40.50.300">
    <property type="entry name" value="P-loop containing nucleotide triphosphate hydrolases"/>
    <property type="match status" value="1"/>
</dbReference>
<dbReference type="InterPro" id="IPR041569">
    <property type="entry name" value="AAA_lid_3"/>
</dbReference>
<keyword evidence="7" id="KW-0812">Transmembrane</keyword>
<keyword evidence="7" id="KW-1133">Transmembrane helix</keyword>
<dbReference type="GO" id="GO:0016887">
    <property type="term" value="F:ATP hydrolysis activity"/>
    <property type="evidence" value="ECO:0007669"/>
    <property type="project" value="InterPro"/>
</dbReference>
<dbReference type="AlphaFoldDB" id="A0A6J1LUU7"/>
<dbReference type="InterPro" id="IPR003960">
    <property type="entry name" value="ATPase_AAA_CS"/>
</dbReference>
<dbReference type="InterPro" id="IPR027417">
    <property type="entry name" value="P-loop_NTPase"/>
</dbReference>
<dbReference type="GO" id="GO:0140570">
    <property type="term" value="P:extraction of mislocalized protein from mitochondrial outer membrane"/>
    <property type="evidence" value="ECO:0007669"/>
    <property type="project" value="TreeGrafter"/>
</dbReference>
<dbReference type="RefSeq" id="XP_023170234.2">
    <property type="nucleotide sequence ID" value="XM_023314466.2"/>
</dbReference>
<dbReference type="InterPro" id="IPR051701">
    <property type="entry name" value="Mito_OM_Translocase_MSP1"/>
</dbReference>
<feature type="domain" description="AAA+ ATPase" evidence="8">
    <location>
        <begin position="138"/>
        <end position="274"/>
    </location>
</feature>
<feature type="transmembrane region" description="Helical" evidence="7">
    <location>
        <begin position="21"/>
        <end position="43"/>
    </location>
</feature>
<dbReference type="PANTHER" id="PTHR45644:SF3">
    <property type="entry name" value="FI08533P-RELATED"/>
    <property type="match status" value="1"/>
</dbReference>
<gene>
    <name evidence="10" type="primary">LOC111598972</name>
</gene>
<dbReference type="GeneID" id="111598972"/>
<dbReference type="InterPro" id="IPR003959">
    <property type="entry name" value="ATPase_AAA_core"/>
</dbReference>
<evidence type="ECO:0000256" key="6">
    <source>
        <dbReference type="RuleBase" id="RU003651"/>
    </source>
</evidence>
<dbReference type="PANTHER" id="PTHR45644">
    <property type="entry name" value="AAA ATPASE, PUTATIVE (AFU_ORTHOLOGUE AFUA_2G12920)-RELATED-RELATED"/>
    <property type="match status" value="1"/>
</dbReference>
<dbReference type="KEGG" id="dhe:111598972"/>
<dbReference type="PROSITE" id="PS00674">
    <property type="entry name" value="AAA"/>
    <property type="match status" value="1"/>
</dbReference>
<evidence type="ECO:0000256" key="1">
    <source>
        <dbReference type="ARBA" id="ARBA00004572"/>
    </source>
</evidence>
<comment type="similarity">
    <text evidence="6">Belongs to the AAA ATPase family.</text>
</comment>
<keyword evidence="4 6" id="KW-0067">ATP-binding</keyword>
<evidence type="ECO:0000256" key="4">
    <source>
        <dbReference type="ARBA" id="ARBA00022840"/>
    </source>
</evidence>
<dbReference type="Pfam" id="PF17862">
    <property type="entry name" value="AAA_lid_3"/>
    <property type="match status" value="1"/>
</dbReference>
<dbReference type="OMA" id="NTNICVL"/>
<organism evidence="9 10">
    <name type="scientific">Drosophila hydei</name>
    <name type="common">Fruit fly</name>
    <dbReference type="NCBI Taxonomy" id="7224"/>
    <lineage>
        <taxon>Eukaryota</taxon>
        <taxon>Metazoa</taxon>
        <taxon>Ecdysozoa</taxon>
        <taxon>Arthropoda</taxon>
        <taxon>Hexapoda</taxon>
        <taxon>Insecta</taxon>
        <taxon>Pterygota</taxon>
        <taxon>Neoptera</taxon>
        <taxon>Endopterygota</taxon>
        <taxon>Diptera</taxon>
        <taxon>Brachycera</taxon>
        <taxon>Muscomorpha</taxon>
        <taxon>Ephydroidea</taxon>
        <taxon>Drosophilidae</taxon>
        <taxon>Drosophila</taxon>
    </lineage>
</organism>
<dbReference type="Pfam" id="PF00004">
    <property type="entry name" value="AAA"/>
    <property type="match status" value="1"/>
</dbReference>
<evidence type="ECO:0000256" key="5">
    <source>
        <dbReference type="ARBA" id="ARBA00023128"/>
    </source>
</evidence>
<keyword evidence="9" id="KW-1185">Reference proteome</keyword>
<dbReference type="SUPFAM" id="SSF52540">
    <property type="entry name" value="P-loop containing nucleoside triphosphate hydrolases"/>
    <property type="match status" value="1"/>
</dbReference>
<evidence type="ECO:0000259" key="8">
    <source>
        <dbReference type="SMART" id="SM00382"/>
    </source>
</evidence>
<dbReference type="OrthoDB" id="10254455at2759"/>
<accession>A0A6J1LUU7</accession>
<dbReference type="Proteomes" id="UP000504633">
    <property type="component" value="Unplaced"/>
</dbReference>
<dbReference type="FunFam" id="3.40.50.300:FF:000538">
    <property type="entry name" value="ATPase family AAA domain-containing protein 1"/>
    <property type="match status" value="1"/>
</dbReference>
<dbReference type="GO" id="GO:0005524">
    <property type="term" value="F:ATP binding"/>
    <property type="evidence" value="ECO:0007669"/>
    <property type="project" value="UniProtKB-KW"/>
</dbReference>
<keyword evidence="7" id="KW-0472">Membrane</keyword>
<keyword evidence="3" id="KW-1000">Mitochondrion outer membrane</keyword>
<proteinExistence type="inferred from homology"/>
<evidence type="ECO:0000313" key="10">
    <source>
        <dbReference type="RefSeq" id="XP_023170234.2"/>
    </source>
</evidence>
<dbReference type="SMART" id="SM00382">
    <property type="entry name" value="AAA"/>
    <property type="match status" value="1"/>
</dbReference>
<reference evidence="10" key="1">
    <citation type="submission" date="2025-08" db="UniProtKB">
        <authorList>
            <consortium name="RefSeq"/>
        </authorList>
    </citation>
    <scope>IDENTIFICATION</scope>
    <source>
        <strain evidence="10">15085-1641.00</strain>
        <tissue evidence="10">Whole body</tissue>
    </source>
</reference>
<name>A0A6J1LUU7_DROHY</name>
<keyword evidence="5" id="KW-0496">Mitochondrion</keyword>
<evidence type="ECO:0000256" key="7">
    <source>
        <dbReference type="SAM" id="Phobius"/>
    </source>
</evidence>
<evidence type="ECO:0000256" key="2">
    <source>
        <dbReference type="ARBA" id="ARBA00022741"/>
    </source>
</evidence>
<evidence type="ECO:0000256" key="3">
    <source>
        <dbReference type="ARBA" id="ARBA00022787"/>
    </source>
</evidence>
<protein>
    <submittedName>
        <fullName evidence="10">ATPase family AAA domain-containing protein 1</fullName>
    </submittedName>
</protein>
<keyword evidence="2 6" id="KW-0547">Nucleotide-binding</keyword>
<dbReference type="InterPro" id="IPR003593">
    <property type="entry name" value="AAA+_ATPase"/>
</dbReference>